<dbReference type="EMBL" id="KV453843">
    <property type="protein sequence ID" value="ODV88907.1"/>
    <property type="molecule type" value="Genomic_DNA"/>
</dbReference>
<keyword evidence="6" id="KW-0862">Zinc</keyword>
<evidence type="ECO:0000313" key="12">
    <source>
        <dbReference type="Proteomes" id="UP000095023"/>
    </source>
</evidence>
<dbReference type="AlphaFoldDB" id="A0A1E4TAV6"/>
<keyword evidence="5" id="KW-0863">Zinc-finger</keyword>
<dbReference type="InterPro" id="IPR055065">
    <property type="entry name" value="OB_MCM10"/>
</dbReference>
<dbReference type="PANTHER" id="PTHR13454:SF11">
    <property type="entry name" value="PROTEIN MCM10 HOMOLOG"/>
    <property type="match status" value="1"/>
</dbReference>
<feature type="domain" description="Zinc finger Mcm10/DnaG-type" evidence="9">
    <location>
        <begin position="241"/>
        <end position="285"/>
    </location>
</feature>
<keyword evidence="8" id="KW-0175">Coiled coil</keyword>
<evidence type="ECO:0000256" key="1">
    <source>
        <dbReference type="ARBA" id="ARBA00004123"/>
    </source>
</evidence>
<feature type="coiled-coil region" evidence="8">
    <location>
        <begin position="361"/>
        <end position="424"/>
    </location>
</feature>
<dbReference type="GO" id="GO:0003688">
    <property type="term" value="F:DNA replication origin binding"/>
    <property type="evidence" value="ECO:0007669"/>
    <property type="project" value="TreeGrafter"/>
</dbReference>
<dbReference type="Proteomes" id="UP000095023">
    <property type="component" value="Unassembled WGS sequence"/>
</dbReference>
<comment type="subcellular location">
    <subcellularLocation>
        <location evidence="1">Nucleus</location>
    </subcellularLocation>
</comment>
<dbReference type="GO" id="GO:0006270">
    <property type="term" value="P:DNA replication initiation"/>
    <property type="evidence" value="ECO:0007669"/>
    <property type="project" value="InterPro"/>
</dbReference>
<evidence type="ECO:0000256" key="3">
    <source>
        <dbReference type="ARBA" id="ARBA00022705"/>
    </source>
</evidence>
<dbReference type="SUPFAM" id="SSF50249">
    <property type="entry name" value="Nucleic acid-binding proteins"/>
    <property type="match status" value="1"/>
</dbReference>
<keyword evidence="4" id="KW-0479">Metal-binding</keyword>
<dbReference type="PANTHER" id="PTHR13454">
    <property type="entry name" value="PROTEIN MCM10 HOMOLOG"/>
    <property type="match status" value="1"/>
</dbReference>
<dbReference type="Gene3D" id="2.40.50.140">
    <property type="entry name" value="Nucleic acid-binding proteins"/>
    <property type="match status" value="1"/>
</dbReference>
<gene>
    <name evidence="11" type="ORF">CANCADRAFT_130663</name>
</gene>
<name>A0A1E4TAV6_9ASCO</name>
<dbReference type="GO" id="GO:0008270">
    <property type="term" value="F:zinc ion binding"/>
    <property type="evidence" value="ECO:0007669"/>
    <property type="project" value="UniProtKB-KW"/>
</dbReference>
<organism evidence="11 12">
    <name type="scientific">Tortispora caseinolytica NRRL Y-17796</name>
    <dbReference type="NCBI Taxonomy" id="767744"/>
    <lineage>
        <taxon>Eukaryota</taxon>
        <taxon>Fungi</taxon>
        <taxon>Dikarya</taxon>
        <taxon>Ascomycota</taxon>
        <taxon>Saccharomycotina</taxon>
        <taxon>Trigonopsidomycetes</taxon>
        <taxon>Trigonopsidales</taxon>
        <taxon>Trigonopsidaceae</taxon>
        <taxon>Tortispora</taxon>
    </lineage>
</organism>
<keyword evidence="3" id="KW-0235">DNA replication</keyword>
<sequence>MNQVQRSPPPKKPRIINVNNSIPVKSEYKSERRALLNAAALPATASSVSKFASKLAESSKQRTAFKELKKQINTLQGSRKLHLKNLKSNSSVLDFEDEPLYAYSSDIRIDRKYGLYDSAQKEVNDMQELSVSEVFAKITPPHFSDSELIDWYLIGIVANKSNVRETRSYSENRPPSKFITLTITDLRTDIAVNLFDKAFEANWKVRQGSVVLILNPKVIPMNNKFILSVANDAMDLIEIAHSSDIATCTVINKDGHSCSNWVDVRKSTKCEYHANQSLVATSSRRQEINARAGVSSVGPQTTWSNIRRRATHVSSSREPFKVKQDQSFENAGGKVYYTDVGGAGVQPIHGGAALAMEPNFIDLTEKEESEKRQKEARLREQEALKKLVKRQSNGAQMLKAFEEQQELEQELEEDQEDVELHQGILKNVKKYSKNQFSAKHHLIQKMNSSKKTNNDFIRNLVEDINKENSVHRKEYAKMRDEHIDRRLELLRSAKKRRRKTPKPSVDDDLEIVF</sequence>
<keyword evidence="12" id="KW-1185">Reference proteome</keyword>
<keyword evidence="7" id="KW-0539">Nucleus</keyword>
<dbReference type="GO" id="GO:0003697">
    <property type="term" value="F:single-stranded DNA binding"/>
    <property type="evidence" value="ECO:0007669"/>
    <property type="project" value="InterPro"/>
</dbReference>
<dbReference type="Pfam" id="PF22379">
    <property type="entry name" value="OB_MCM10"/>
    <property type="match status" value="1"/>
</dbReference>
<evidence type="ECO:0000259" key="9">
    <source>
        <dbReference type="Pfam" id="PF09329"/>
    </source>
</evidence>
<dbReference type="Pfam" id="PF09329">
    <property type="entry name" value="zf-primase"/>
    <property type="match status" value="1"/>
</dbReference>
<evidence type="ECO:0000256" key="8">
    <source>
        <dbReference type="SAM" id="Coils"/>
    </source>
</evidence>
<dbReference type="InterPro" id="IPR040184">
    <property type="entry name" value="Mcm10"/>
</dbReference>
<reference evidence="12" key="1">
    <citation type="submission" date="2016-02" db="EMBL/GenBank/DDBJ databases">
        <title>Comparative genomics of biotechnologically important yeasts.</title>
        <authorList>
            <consortium name="DOE Joint Genome Institute"/>
            <person name="Riley R."/>
            <person name="Haridas S."/>
            <person name="Wolfe K.H."/>
            <person name="Lopes M.R."/>
            <person name="Hittinger C.T."/>
            <person name="Goker M."/>
            <person name="Salamov A."/>
            <person name="Wisecaver J."/>
            <person name="Long T.M."/>
            <person name="Aerts A.L."/>
            <person name="Barry K."/>
            <person name="Choi C."/>
            <person name="Clum A."/>
            <person name="Coughlan A.Y."/>
            <person name="Deshpande S."/>
            <person name="Douglass A.P."/>
            <person name="Hanson S.J."/>
            <person name="Klenk H.-P."/>
            <person name="Labutti K."/>
            <person name="Lapidus A."/>
            <person name="Lindquist E."/>
            <person name="Lipzen A."/>
            <person name="Meier-Kolthoff J.P."/>
            <person name="Ohm R.A."/>
            <person name="Otillar R.P."/>
            <person name="Pangilinan J."/>
            <person name="Peng Y."/>
            <person name="Rokas A."/>
            <person name="Rosa C.A."/>
            <person name="Scheuner C."/>
            <person name="Sibirny A.A."/>
            <person name="Slot J.C."/>
            <person name="Stielow J.B."/>
            <person name="Sun H."/>
            <person name="Kurtzman C.P."/>
            <person name="Blackwell M."/>
            <person name="Jeffries T.W."/>
            <person name="Grigoriev I.V."/>
        </authorList>
    </citation>
    <scope>NUCLEOTIDE SEQUENCE [LARGE SCALE GENOMIC DNA]</scope>
    <source>
        <strain evidence="12">NRRL Y-17796</strain>
    </source>
</reference>
<feature type="domain" description="MCM10 OB-fold" evidence="10">
    <location>
        <begin position="107"/>
        <end position="231"/>
    </location>
</feature>
<evidence type="ECO:0000313" key="11">
    <source>
        <dbReference type="EMBL" id="ODV88907.1"/>
    </source>
</evidence>
<dbReference type="InterPro" id="IPR012340">
    <property type="entry name" value="NA-bd_OB-fold"/>
</dbReference>
<dbReference type="OrthoDB" id="273123at2759"/>
<comment type="similarity">
    <text evidence="2">Belongs to the MCM10 family.</text>
</comment>
<evidence type="ECO:0000256" key="5">
    <source>
        <dbReference type="ARBA" id="ARBA00022771"/>
    </source>
</evidence>
<dbReference type="GO" id="GO:0043596">
    <property type="term" value="C:nuclear replication fork"/>
    <property type="evidence" value="ECO:0007669"/>
    <property type="project" value="TreeGrafter"/>
</dbReference>
<evidence type="ECO:0000256" key="4">
    <source>
        <dbReference type="ARBA" id="ARBA00022723"/>
    </source>
</evidence>
<evidence type="ECO:0000256" key="2">
    <source>
        <dbReference type="ARBA" id="ARBA00009679"/>
    </source>
</evidence>
<accession>A0A1E4TAV6</accession>
<evidence type="ECO:0000259" key="10">
    <source>
        <dbReference type="Pfam" id="PF22379"/>
    </source>
</evidence>
<dbReference type="InterPro" id="IPR015408">
    <property type="entry name" value="Znf_Mcm10/DnaG"/>
</dbReference>
<protein>
    <submittedName>
        <fullName evidence="11">Uncharacterized protein</fullName>
    </submittedName>
</protein>
<evidence type="ECO:0000256" key="6">
    <source>
        <dbReference type="ARBA" id="ARBA00022833"/>
    </source>
</evidence>
<proteinExistence type="inferred from homology"/>
<evidence type="ECO:0000256" key="7">
    <source>
        <dbReference type="ARBA" id="ARBA00023242"/>
    </source>
</evidence>